<evidence type="ECO:0000256" key="7">
    <source>
        <dbReference type="ARBA" id="ARBA00022801"/>
    </source>
</evidence>
<evidence type="ECO:0000259" key="11">
    <source>
        <dbReference type="PROSITE" id="PS50994"/>
    </source>
</evidence>
<dbReference type="PROSITE" id="PS50994">
    <property type="entry name" value="INTEGRASE"/>
    <property type="match status" value="1"/>
</dbReference>
<keyword evidence="7" id="KW-0378">Hydrolase</keyword>
<dbReference type="GO" id="GO:0015074">
    <property type="term" value="P:DNA integration"/>
    <property type="evidence" value="ECO:0007669"/>
    <property type="project" value="InterPro"/>
</dbReference>
<dbReference type="GO" id="GO:0008233">
    <property type="term" value="F:peptidase activity"/>
    <property type="evidence" value="ECO:0007669"/>
    <property type="project" value="UniProtKB-KW"/>
</dbReference>
<dbReference type="Gene3D" id="3.10.10.10">
    <property type="entry name" value="HIV Type 1 Reverse Transcriptase, subunit A, domain 1"/>
    <property type="match status" value="1"/>
</dbReference>
<evidence type="ECO:0000313" key="13">
    <source>
        <dbReference type="Proteomes" id="UP001160148"/>
    </source>
</evidence>
<dbReference type="Gene3D" id="3.30.420.10">
    <property type="entry name" value="Ribonuclease H-like superfamily/Ribonuclease H"/>
    <property type="match status" value="1"/>
</dbReference>
<evidence type="ECO:0000256" key="5">
    <source>
        <dbReference type="ARBA" id="ARBA00022722"/>
    </source>
</evidence>
<dbReference type="InterPro" id="IPR000477">
    <property type="entry name" value="RT_dom"/>
</dbReference>
<dbReference type="Gene3D" id="1.10.340.70">
    <property type="match status" value="1"/>
</dbReference>
<evidence type="ECO:0000256" key="2">
    <source>
        <dbReference type="ARBA" id="ARBA00022670"/>
    </source>
</evidence>
<keyword evidence="5" id="KW-0540">Nuclease</keyword>
<dbReference type="InterPro" id="IPR043502">
    <property type="entry name" value="DNA/RNA_pol_sf"/>
</dbReference>
<evidence type="ECO:0000256" key="9">
    <source>
        <dbReference type="ARBA" id="ARBA00023268"/>
    </source>
</evidence>
<dbReference type="Proteomes" id="UP001160148">
    <property type="component" value="Unassembled WGS sequence"/>
</dbReference>
<keyword evidence="13" id="KW-1185">Reference proteome</keyword>
<dbReference type="EC" id="2.7.7.49" evidence="1"/>
<evidence type="ECO:0000256" key="3">
    <source>
        <dbReference type="ARBA" id="ARBA00022679"/>
    </source>
</evidence>
<dbReference type="GO" id="GO:0003676">
    <property type="term" value="F:nucleic acid binding"/>
    <property type="evidence" value="ECO:0007669"/>
    <property type="project" value="InterPro"/>
</dbReference>
<proteinExistence type="predicted"/>
<dbReference type="InterPro" id="IPR043128">
    <property type="entry name" value="Rev_trsase/Diguanyl_cyclase"/>
</dbReference>
<keyword evidence="2" id="KW-0645">Protease</keyword>
<name>A0AAV0XPX0_9HEMI</name>
<dbReference type="InterPro" id="IPR041577">
    <property type="entry name" value="RT_RNaseH_2"/>
</dbReference>
<dbReference type="GO" id="GO:0003964">
    <property type="term" value="F:RNA-directed DNA polymerase activity"/>
    <property type="evidence" value="ECO:0007669"/>
    <property type="project" value="UniProtKB-KW"/>
</dbReference>
<evidence type="ECO:0000256" key="1">
    <source>
        <dbReference type="ARBA" id="ARBA00012493"/>
    </source>
</evidence>
<protein>
    <recommendedName>
        <fullName evidence="1">RNA-directed DNA polymerase</fullName>
        <ecNumber evidence="1">2.7.7.49</ecNumber>
    </recommendedName>
</protein>
<dbReference type="Gene3D" id="3.30.70.270">
    <property type="match status" value="2"/>
</dbReference>
<keyword evidence="9" id="KW-0511">Multifunctional enzyme</keyword>
<evidence type="ECO:0000313" key="12">
    <source>
        <dbReference type="EMBL" id="CAI6369982.1"/>
    </source>
</evidence>
<keyword evidence="3" id="KW-0808">Transferase</keyword>
<dbReference type="AlphaFoldDB" id="A0AAV0XPX0"/>
<gene>
    <name evidence="12" type="ORF">MEUPH1_LOCUS24156</name>
</gene>
<evidence type="ECO:0000256" key="6">
    <source>
        <dbReference type="ARBA" id="ARBA00022759"/>
    </source>
</evidence>
<comment type="caution">
    <text evidence="12">The sequence shown here is derived from an EMBL/GenBank/DDBJ whole genome shotgun (WGS) entry which is preliminary data.</text>
</comment>
<accession>A0AAV0XPX0</accession>
<dbReference type="FunFam" id="3.30.70.270:FF:000020">
    <property type="entry name" value="Transposon Tf2-6 polyprotein-like Protein"/>
    <property type="match status" value="1"/>
</dbReference>
<dbReference type="InterPro" id="IPR041588">
    <property type="entry name" value="Integrase_H2C2"/>
</dbReference>
<keyword evidence="8" id="KW-0695">RNA-directed DNA polymerase</keyword>
<dbReference type="Pfam" id="PF17919">
    <property type="entry name" value="RT_RNaseH_2"/>
    <property type="match status" value="1"/>
</dbReference>
<evidence type="ECO:0000256" key="4">
    <source>
        <dbReference type="ARBA" id="ARBA00022695"/>
    </source>
</evidence>
<dbReference type="InterPro" id="IPR036397">
    <property type="entry name" value="RNaseH_sf"/>
</dbReference>
<dbReference type="PANTHER" id="PTHR37984">
    <property type="entry name" value="PROTEIN CBG26694"/>
    <property type="match status" value="1"/>
</dbReference>
<dbReference type="SUPFAM" id="SSF53098">
    <property type="entry name" value="Ribonuclease H-like"/>
    <property type="match status" value="1"/>
</dbReference>
<organism evidence="12 13">
    <name type="scientific">Macrosiphum euphorbiae</name>
    <name type="common">potato aphid</name>
    <dbReference type="NCBI Taxonomy" id="13131"/>
    <lineage>
        <taxon>Eukaryota</taxon>
        <taxon>Metazoa</taxon>
        <taxon>Ecdysozoa</taxon>
        <taxon>Arthropoda</taxon>
        <taxon>Hexapoda</taxon>
        <taxon>Insecta</taxon>
        <taxon>Pterygota</taxon>
        <taxon>Neoptera</taxon>
        <taxon>Paraneoptera</taxon>
        <taxon>Hemiptera</taxon>
        <taxon>Sternorrhyncha</taxon>
        <taxon>Aphidomorpha</taxon>
        <taxon>Aphidoidea</taxon>
        <taxon>Aphididae</taxon>
        <taxon>Macrosiphini</taxon>
        <taxon>Macrosiphum</taxon>
    </lineage>
</organism>
<keyword evidence="6" id="KW-0255">Endonuclease</keyword>
<dbReference type="EMBL" id="CARXXK010000118">
    <property type="protein sequence ID" value="CAI6369982.1"/>
    <property type="molecule type" value="Genomic_DNA"/>
</dbReference>
<dbReference type="Pfam" id="PF00078">
    <property type="entry name" value="RVT_1"/>
    <property type="match status" value="1"/>
</dbReference>
<dbReference type="InterPro" id="IPR050951">
    <property type="entry name" value="Retrovirus_Pol_polyprotein"/>
</dbReference>
<evidence type="ECO:0000259" key="10">
    <source>
        <dbReference type="PROSITE" id="PS50878"/>
    </source>
</evidence>
<dbReference type="GO" id="GO:0006508">
    <property type="term" value="P:proteolysis"/>
    <property type="evidence" value="ECO:0007669"/>
    <property type="project" value="UniProtKB-KW"/>
</dbReference>
<sequence>MADVARPIIGADFLHYFGLLIDVKNHRLIDPSDQNVIQTISVDDVSAPALVVSHTHKWTELLQTFPDVTRESPVPVKFKHNVVHELRTTGPPLFARPRRLPPERSQVARREFDYMLSKGICRPSSSAWASPLLLVAKKDGACRPCGDYRRLNAVTRADRYPLPHLHDFTAHLAGRTLFTKLDLVKAYHQVPIAEHDIPKTAVTTPFGLFEFPVMCFGLRNAAQTFQRVVNEMLRGLDYAFAYIDDVLIASRDEPEHEQHVRTVLKRLQEFGMSINPAKCVFAVTSLTFLGHVINKDGCQPNPDRVDTIHRWPLPATKKGLQRFLGSVNFYRRFIPNAAEMQTTLYNLAAQIKKKDGPLQWDDSTRSAFDTCRTALAATANLAHPKPNAELRLSTDASSTSIGAVIEQRNGNDWQPLGFFSRKLTDAETRYSTYDRELLAAYSSTRYFIHLIEGRLTTLFTDHKPLTFMFTHKSEKYVDRQVRQISFLSQYIHTVEHIQGTDNVVPDALSRLETAALQSGPPDPAQWSKAQADDPELQRILANPDKCALRLQARDTPYGPIYADFSTGTTRTYVPAAYRRSVFDALHGLAHGGQKATSRLINERYCWPDINRQVSRWVKCCVQCQRVKTGKHTVSPIVPFSTAERRFGHIHIDLVGPLPSSNGNRYLLTCIDRYTRWPEAWPLENMSAYAVAVTLVSQWFSRFGLPDVVTTDQGRQFEADLFRVMSETFGIQHIRTSPYHPQANGMVERLHRTLKDALTTQESTHWSTKLPLVLLALRSTVKSDVGLAPAEMVYGTTLRLPGELFNPAPPTPSPPELIATLRDAMAQLRPTPGTNHNTRRSIFVPKDLSNVSHVFLRIDAVKPPLQPRYEGPHAILERREKNFKLQCNNRQVWVSVDRLKPAFVLRENPSLTDHSYAASTISKKQVRFLLPGGSSVVTHNNSVL</sequence>
<dbReference type="SUPFAM" id="SSF56672">
    <property type="entry name" value="DNA/RNA polymerases"/>
    <property type="match status" value="1"/>
</dbReference>
<dbReference type="GO" id="GO:0042575">
    <property type="term" value="C:DNA polymerase complex"/>
    <property type="evidence" value="ECO:0007669"/>
    <property type="project" value="UniProtKB-ARBA"/>
</dbReference>
<dbReference type="FunFam" id="3.30.420.10:FF:000032">
    <property type="entry name" value="Retrovirus-related Pol polyprotein from transposon 297-like Protein"/>
    <property type="match status" value="1"/>
</dbReference>
<dbReference type="GO" id="GO:0004519">
    <property type="term" value="F:endonuclease activity"/>
    <property type="evidence" value="ECO:0007669"/>
    <property type="project" value="UniProtKB-KW"/>
</dbReference>
<evidence type="ECO:0000256" key="8">
    <source>
        <dbReference type="ARBA" id="ARBA00022918"/>
    </source>
</evidence>
<dbReference type="InterPro" id="IPR012337">
    <property type="entry name" value="RNaseH-like_sf"/>
</dbReference>
<dbReference type="CDD" id="cd01647">
    <property type="entry name" value="RT_LTR"/>
    <property type="match status" value="1"/>
</dbReference>
<dbReference type="FunFam" id="3.10.10.10:FF:000007">
    <property type="entry name" value="Retrovirus-related Pol polyprotein from transposon 17.6-like Protein"/>
    <property type="match status" value="1"/>
</dbReference>
<dbReference type="PROSITE" id="PS50878">
    <property type="entry name" value="RT_POL"/>
    <property type="match status" value="1"/>
</dbReference>
<dbReference type="Pfam" id="PF17921">
    <property type="entry name" value="Integrase_H2C2"/>
    <property type="match status" value="1"/>
</dbReference>
<feature type="domain" description="Integrase catalytic" evidence="11">
    <location>
        <begin position="634"/>
        <end position="808"/>
    </location>
</feature>
<dbReference type="PANTHER" id="PTHR37984:SF5">
    <property type="entry name" value="PROTEIN NYNRIN-LIKE"/>
    <property type="match status" value="1"/>
</dbReference>
<dbReference type="CDD" id="cd09274">
    <property type="entry name" value="RNase_HI_RT_Ty3"/>
    <property type="match status" value="1"/>
</dbReference>
<dbReference type="InterPro" id="IPR001584">
    <property type="entry name" value="Integrase_cat-core"/>
</dbReference>
<keyword evidence="4" id="KW-0548">Nucleotidyltransferase</keyword>
<dbReference type="Pfam" id="PF00665">
    <property type="entry name" value="rve"/>
    <property type="match status" value="1"/>
</dbReference>
<reference evidence="12 13" key="1">
    <citation type="submission" date="2023-01" db="EMBL/GenBank/DDBJ databases">
        <authorList>
            <person name="Whitehead M."/>
        </authorList>
    </citation>
    <scope>NUCLEOTIDE SEQUENCE [LARGE SCALE GENOMIC DNA]</scope>
</reference>
<feature type="domain" description="Reverse transcriptase" evidence="10">
    <location>
        <begin position="116"/>
        <end position="293"/>
    </location>
</feature>